<keyword evidence="1" id="KW-0812">Transmembrane</keyword>
<feature type="transmembrane region" description="Helical" evidence="1">
    <location>
        <begin position="157"/>
        <end position="175"/>
    </location>
</feature>
<feature type="transmembrane region" description="Helical" evidence="1">
    <location>
        <begin position="104"/>
        <end position="126"/>
    </location>
</feature>
<feature type="transmembrane region" description="Helical" evidence="1">
    <location>
        <begin position="7"/>
        <end position="25"/>
    </location>
</feature>
<dbReference type="EMBL" id="DWVP01000018">
    <property type="protein sequence ID" value="HJC85348.1"/>
    <property type="molecule type" value="Genomic_DNA"/>
</dbReference>
<organism evidence="2 3">
    <name type="scientific">Candidatus Corynebacterium faecigallinarum</name>
    <dbReference type="NCBI Taxonomy" id="2838528"/>
    <lineage>
        <taxon>Bacteria</taxon>
        <taxon>Bacillati</taxon>
        <taxon>Actinomycetota</taxon>
        <taxon>Actinomycetes</taxon>
        <taxon>Mycobacteriales</taxon>
        <taxon>Corynebacteriaceae</taxon>
        <taxon>Corynebacterium</taxon>
    </lineage>
</organism>
<sequence>MSQSLRIALVSIAVVIYVVTWLYLVLNQPDDSDFTSMADSASTTIALVGFLVPTIMALIAVIPTLPVRTLALMPVALVLNIVVGQVVGTMGLPLPLYLDSFGTVLVGVLAGPAAGLATGGLSAMVWGTFNPTIICFAAGYALLGLAAGLVRKLFESSWWKVALAALVLGFFSALVSAPVASFIFGGTAGTGTGLLVSFYQGLGASQTTAVFLQSWTSDPLDKLIVFLVVWVVARSLPERSRRTFAPDDAERSLDRKAAPDRV</sequence>
<protein>
    <submittedName>
        <fullName evidence="2">ECF transporter S component</fullName>
    </submittedName>
</protein>
<evidence type="ECO:0000313" key="2">
    <source>
        <dbReference type="EMBL" id="HJC85348.1"/>
    </source>
</evidence>
<keyword evidence="1" id="KW-0472">Membrane</keyword>
<dbReference type="Proteomes" id="UP000823858">
    <property type="component" value="Unassembled WGS sequence"/>
</dbReference>
<dbReference type="AlphaFoldDB" id="A0A9D2TQ35"/>
<evidence type="ECO:0000313" key="3">
    <source>
        <dbReference type="Proteomes" id="UP000823858"/>
    </source>
</evidence>
<proteinExistence type="predicted"/>
<feature type="transmembrane region" description="Helical" evidence="1">
    <location>
        <begin position="45"/>
        <end position="65"/>
    </location>
</feature>
<feature type="transmembrane region" description="Helical" evidence="1">
    <location>
        <begin position="77"/>
        <end position="98"/>
    </location>
</feature>
<gene>
    <name evidence="2" type="ORF">H9751_07380</name>
</gene>
<dbReference type="Gene3D" id="1.10.1760.20">
    <property type="match status" value="1"/>
</dbReference>
<evidence type="ECO:0000256" key="1">
    <source>
        <dbReference type="SAM" id="Phobius"/>
    </source>
</evidence>
<comment type="caution">
    <text evidence="2">The sequence shown here is derived from an EMBL/GenBank/DDBJ whole genome shotgun (WGS) entry which is preliminary data.</text>
</comment>
<name>A0A9D2TQ35_9CORY</name>
<reference evidence="2" key="2">
    <citation type="submission" date="2021-04" db="EMBL/GenBank/DDBJ databases">
        <authorList>
            <person name="Gilroy R."/>
        </authorList>
    </citation>
    <scope>NUCLEOTIDE SEQUENCE</scope>
    <source>
        <strain evidence="2">ChiHjej13B12-4958</strain>
    </source>
</reference>
<feature type="transmembrane region" description="Helical" evidence="1">
    <location>
        <begin position="133"/>
        <end position="151"/>
    </location>
</feature>
<reference evidence="2" key="1">
    <citation type="journal article" date="2021" name="PeerJ">
        <title>Extensive microbial diversity within the chicken gut microbiome revealed by metagenomics and culture.</title>
        <authorList>
            <person name="Gilroy R."/>
            <person name="Ravi A."/>
            <person name="Getino M."/>
            <person name="Pursley I."/>
            <person name="Horton D.L."/>
            <person name="Alikhan N.F."/>
            <person name="Baker D."/>
            <person name="Gharbi K."/>
            <person name="Hall N."/>
            <person name="Watson M."/>
            <person name="Adriaenssens E.M."/>
            <person name="Foster-Nyarko E."/>
            <person name="Jarju S."/>
            <person name="Secka A."/>
            <person name="Antonio M."/>
            <person name="Oren A."/>
            <person name="Chaudhuri R.R."/>
            <person name="La Ragione R."/>
            <person name="Hildebrand F."/>
            <person name="Pallen M.J."/>
        </authorList>
    </citation>
    <scope>NUCLEOTIDE SEQUENCE</scope>
    <source>
        <strain evidence="2">ChiHjej13B12-4958</strain>
    </source>
</reference>
<keyword evidence="1" id="KW-1133">Transmembrane helix</keyword>
<accession>A0A9D2TQ35</accession>